<evidence type="ECO:0000313" key="1">
    <source>
        <dbReference type="EMBL" id="SFT82033.1"/>
    </source>
</evidence>
<sequence length="102" mass="10317">MQLRIGSRWRSAVDDTQVVVVRAPAGEVSLTCGGHPLIPADSQPTPGLTIDEGATGGTALGKRYADPATGLELLCVKAGTGALALDGVELPLKSAKPLPASD</sequence>
<dbReference type="EMBL" id="FPBA01000012">
    <property type="protein sequence ID" value="SFT82033.1"/>
    <property type="molecule type" value="Genomic_DNA"/>
</dbReference>
<dbReference type="Proteomes" id="UP000199546">
    <property type="component" value="Unassembled WGS sequence"/>
</dbReference>
<dbReference type="AlphaFoldDB" id="A0A1I7B485"/>
<dbReference type="RefSeq" id="WP_093580798.1">
    <property type="nucleotide sequence ID" value="NZ_FPBA01000012.1"/>
</dbReference>
<dbReference type="STRING" id="1296565.SAMN05660657_03259"/>
<reference evidence="2" key="1">
    <citation type="submission" date="2016-10" db="EMBL/GenBank/DDBJ databases">
        <authorList>
            <person name="Varghese N."/>
            <person name="Submissions S."/>
        </authorList>
    </citation>
    <scope>NUCLEOTIDE SEQUENCE [LARGE SCALE GENOMIC DNA]</scope>
    <source>
        <strain evidence="2">DSM 46136</strain>
    </source>
</reference>
<accession>A0A1I7B485</accession>
<dbReference type="OrthoDB" id="7478453at2"/>
<evidence type="ECO:0000313" key="2">
    <source>
        <dbReference type="Proteomes" id="UP000199546"/>
    </source>
</evidence>
<proteinExistence type="predicted"/>
<organism evidence="1 2">
    <name type="scientific">Geodermatophilus amargosae</name>
    <dbReference type="NCBI Taxonomy" id="1296565"/>
    <lineage>
        <taxon>Bacteria</taxon>
        <taxon>Bacillati</taxon>
        <taxon>Actinomycetota</taxon>
        <taxon>Actinomycetes</taxon>
        <taxon>Geodermatophilales</taxon>
        <taxon>Geodermatophilaceae</taxon>
        <taxon>Geodermatophilus</taxon>
    </lineage>
</organism>
<name>A0A1I7B485_9ACTN</name>
<keyword evidence="2" id="KW-1185">Reference proteome</keyword>
<protein>
    <submittedName>
        <fullName evidence="1">Uncharacterized protein</fullName>
    </submittedName>
</protein>
<gene>
    <name evidence="1" type="ORF">SAMN05660657_03259</name>
</gene>